<feature type="domain" description="CRISPR type III-associated protein" evidence="2">
    <location>
        <begin position="85"/>
        <end position="270"/>
    </location>
</feature>
<dbReference type="GO" id="GO:0051607">
    <property type="term" value="P:defense response to virus"/>
    <property type="evidence" value="ECO:0007669"/>
    <property type="project" value="UniProtKB-KW"/>
</dbReference>
<dbReference type="InterPro" id="IPR005537">
    <property type="entry name" value="RAMP_III_fam"/>
</dbReference>
<keyword evidence="4" id="KW-1185">Reference proteome</keyword>
<keyword evidence="1" id="KW-0051">Antiviral defense</keyword>
<dbReference type="InterPro" id="IPR010172">
    <property type="entry name" value="CRISPR-assoc_prot_TM1791"/>
</dbReference>
<dbReference type="OrthoDB" id="9813956at2"/>
<dbReference type="Proteomes" id="UP000318307">
    <property type="component" value="Unassembled WGS sequence"/>
</dbReference>
<dbReference type="AlphaFoldDB" id="A0A562R1C5"/>
<dbReference type="EMBL" id="VLLC01000054">
    <property type="protein sequence ID" value="TWI62868.1"/>
    <property type="molecule type" value="Genomic_DNA"/>
</dbReference>
<reference evidence="3 4" key="1">
    <citation type="submission" date="2019-07" db="EMBL/GenBank/DDBJ databases">
        <title>Genome sequencing of 100 strains of the haloalkaliphilic chemolithoautotrophic sulfur-oxidizing bacterium Thioalkalivibrio.</title>
        <authorList>
            <person name="Muyzer G."/>
        </authorList>
    </citation>
    <scope>NUCLEOTIDE SEQUENCE [LARGE SCALE GENOMIC DNA]</scope>
    <source>
        <strain evidence="3 4">ASO4-4</strain>
    </source>
</reference>
<accession>A0A562R1C5</accession>
<evidence type="ECO:0000259" key="2">
    <source>
        <dbReference type="Pfam" id="PF03787"/>
    </source>
</evidence>
<dbReference type="PANTHER" id="PTHR39965:SF1">
    <property type="entry name" value="CRISPR SYSTEM CMR SUBUNIT CMR6"/>
    <property type="match status" value="1"/>
</dbReference>
<dbReference type="PANTHER" id="PTHR39965">
    <property type="entry name" value="CRISPR SYSTEM CMR SUBUNIT CMR6"/>
    <property type="match status" value="1"/>
</dbReference>
<organism evidence="3 4">
    <name type="scientific">Desulfobotulus alkaliphilus</name>
    <dbReference type="NCBI Taxonomy" id="622671"/>
    <lineage>
        <taxon>Bacteria</taxon>
        <taxon>Pseudomonadati</taxon>
        <taxon>Thermodesulfobacteriota</taxon>
        <taxon>Desulfobacteria</taxon>
        <taxon>Desulfobacterales</taxon>
        <taxon>Desulfobacteraceae</taxon>
        <taxon>Desulfobotulus</taxon>
    </lineage>
</organism>
<dbReference type="RefSeq" id="WP_144686779.1">
    <property type="nucleotide sequence ID" value="NZ_VLLC01000054.1"/>
</dbReference>
<evidence type="ECO:0000313" key="4">
    <source>
        <dbReference type="Proteomes" id="UP000318307"/>
    </source>
</evidence>
<protein>
    <submittedName>
        <fullName evidence="3">CRISPR type III-B/RAMP module RAMP protein Cmr6</fullName>
    </submittedName>
</protein>
<name>A0A562R1C5_9BACT</name>
<comment type="caution">
    <text evidence="3">The sequence shown here is derived from an EMBL/GenBank/DDBJ whole genome shotgun (WGS) entry which is preliminary data.</text>
</comment>
<sequence>MSFEAIRQDHRNIVRGKCENLSFRVAKLNPVIDDWLQNEHGAKDSGLFDMSAFRFPSESAKAYRQSFFRWKEAIGVAGDCEIFEVEALTRILMGTGNASVFEFGFQLNYPWGVPTIPGSSLKGLVSSYLARHGGDAWSRHQTKTAVKSDAQVELFGGIRETDDKAQSYAGTLVFHDAWLSPWERRGSGGDWFDSDIITPHHAKYYGANNSLPSGMEDPVPIKMAALRPGLTFLVVIQGPEEYRKLAREVLIEALREEGIGGKRAVGYGRFAYVLSEEEKTAEIRKSIENATDAETLQALYRQHKGNSPLRPYFVKAIERLKFADSLKPVMEALMPLALLRMQVEKGEHKDLKGLNQRFKNLKGVLENWQKDEDLENMKHATDARAIFDLMLKKWPSEVRAGAELGVVKNLAYGWEDMGLSHNPDAILEIIEGDERTWPLLKDLPAFLETLKDQMEKEDWELLSMTLEEKLGKT</sequence>
<evidence type="ECO:0000313" key="3">
    <source>
        <dbReference type="EMBL" id="TWI62868.1"/>
    </source>
</evidence>
<gene>
    <name evidence="3" type="ORF">LZ24_03320</name>
</gene>
<dbReference type="Pfam" id="PF03787">
    <property type="entry name" value="RAMPs"/>
    <property type="match status" value="1"/>
</dbReference>
<proteinExistence type="predicted"/>
<dbReference type="NCBIfam" id="TIGR01898">
    <property type="entry name" value="cas_TM1791_cmr6"/>
    <property type="match status" value="1"/>
</dbReference>
<evidence type="ECO:0000256" key="1">
    <source>
        <dbReference type="ARBA" id="ARBA00023118"/>
    </source>
</evidence>